<name>A0A820QEE9_9BILA</name>
<feature type="non-terminal residue" evidence="1">
    <location>
        <position position="1"/>
    </location>
</feature>
<gene>
    <name evidence="1" type="ORF">OXD698_LOCUS52432</name>
</gene>
<comment type="caution">
    <text evidence="1">The sequence shown here is derived from an EMBL/GenBank/DDBJ whole genome shotgun (WGS) entry which is preliminary data.</text>
</comment>
<reference evidence="1" key="1">
    <citation type="submission" date="2021-02" db="EMBL/GenBank/DDBJ databases">
        <authorList>
            <person name="Nowell W R."/>
        </authorList>
    </citation>
    <scope>NUCLEOTIDE SEQUENCE</scope>
</reference>
<dbReference type="EMBL" id="CAJOAZ010028456">
    <property type="protein sequence ID" value="CAF4417574.1"/>
    <property type="molecule type" value="Genomic_DNA"/>
</dbReference>
<sequence length="43" mass="5230">STSSSKPKDAHELVDMESYFLRSDMLYKYECEHIDEQNRRHPR</sequence>
<evidence type="ECO:0000313" key="2">
    <source>
        <dbReference type="Proteomes" id="UP000663844"/>
    </source>
</evidence>
<accession>A0A820QEE9</accession>
<evidence type="ECO:0000313" key="1">
    <source>
        <dbReference type="EMBL" id="CAF4417574.1"/>
    </source>
</evidence>
<organism evidence="1 2">
    <name type="scientific">Adineta steineri</name>
    <dbReference type="NCBI Taxonomy" id="433720"/>
    <lineage>
        <taxon>Eukaryota</taxon>
        <taxon>Metazoa</taxon>
        <taxon>Spiralia</taxon>
        <taxon>Gnathifera</taxon>
        <taxon>Rotifera</taxon>
        <taxon>Eurotatoria</taxon>
        <taxon>Bdelloidea</taxon>
        <taxon>Adinetida</taxon>
        <taxon>Adinetidae</taxon>
        <taxon>Adineta</taxon>
    </lineage>
</organism>
<protein>
    <submittedName>
        <fullName evidence="1">Uncharacterized protein</fullName>
    </submittedName>
</protein>
<dbReference type="Proteomes" id="UP000663844">
    <property type="component" value="Unassembled WGS sequence"/>
</dbReference>
<dbReference type="AlphaFoldDB" id="A0A820QEE9"/>
<proteinExistence type="predicted"/>